<protein>
    <recommendedName>
        <fullName evidence="1">GFO/IDH/MocA-like oxidoreductase domain-containing protein</fullName>
    </recommendedName>
</protein>
<reference evidence="2 3" key="1">
    <citation type="journal article" date="2016" name="Nat. Commun.">
        <title>Thousands of microbial genomes shed light on interconnected biogeochemical processes in an aquifer system.</title>
        <authorList>
            <person name="Anantharaman K."/>
            <person name="Brown C.T."/>
            <person name="Hug L.A."/>
            <person name="Sharon I."/>
            <person name="Castelle C.J."/>
            <person name="Probst A.J."/>
            <person name="Thomas B.C."/>
            <person name="Singh A."/>
            <person name="Wilkins M.J."/>
            <person name="Karaoz U."/>
            <person name="Brodie E.L."/>
            <person name="Williams K.H."/>
            <person name="Hubbard S.S."/>
            <person name="Banfield J.F."/>
        </authorList>
    </citation>
    <scope>NUCLEOTIDE SEQUENCE [LARGE SCALE GENOMIC DNA]</scope>
</reference>
<organism evidence="2 3">
    <name type="scientific">Candidatus Giovannonibacteria bacterium RIFCSPHIGHO2_12_FULL_43_15</name>
    <dbReference type="NCBI Taxonomy" id="1798341"/>
    <lineage>
        <taxon>Bacteria</taxon>
        <taxon>Candidatus Giovannoniibacteriota</taxon>
    </lineage>
</organism>
<evidence type="ECO:0000313" key="2">
    <source>
        <dbReference type="EMBL" id="OGF77367.1"/>
    </source>
</evidence>
<dbReference type="Gene3D" id="3.40.50.720">
    <property type="entry name" value="NAD(P)-binding Rossmann-like Domain"/>
    <property type="match status" value="1"/>
</dbReference>
<gene>
    <name evidence="2" type="ORF">A3F23_00255</name>
</gene>
<dbReference type="AlphaFoldDB" id="A0A1F5WP51"/>
<dbReference type="EMBL" id="MFHT01000020">
    <property type="protein sequence ID" value="OGF77367.1"/>
    <property type="molecule type" value="Genomic_DNA"/>
</dbReference>
<accession>A0A1F5WP51</accession>
<dbReference type="Pfam" id="PF22725">
    <property type="entry name" value="GFO_IDH_MocA_C3"/>
    <property type="match status" value="1"/>
</dbReference>
<dbReference type="PANTHER" id="PTHR43377">
    <property type="entry name" value="BILIVERDIN REDUCTASE A"/>
    <property type="match status" value="1"/>
</dbReference>
<dbReference type="InterPro" id="IPR051450">
    <property type="entry name" value="Gfo/Idh/MocA_Oxidoreductases"/>
</dbReference>
<dbReference type="Proteomes" id="UP000177723">
    <property type="component" value="Unassembled WGS sequence"/>
</dbReference>
<proteinExistence type="predicted"/>
<feature type="domain" description="GFO/IDH/MocA-like oxidoreductase" evidence="1">
    <location>
        <begin position="137"/>
        <end position="270"/>
    </location>
</feature>
<dbReference type="Gene3D" id="3.30.360.10">
    <property type="entry name" value="Dihydrodipicolinate Reductase, domain 2"/>
    <property type="match status" value="1"/>
</dbReference>
<sequence length="349" mass="39165">MKIKIIGAGSMGHHLAYASRRMGWDATVIDNDPKALLRMKNEVYPARYGSWDESIKLFSPEEEPKGGFDIIAFGTPPDVTVKLAAKAFEEKPKLLHLEKPFCPPTLEGADELIAQINKNPETIVTVGYMYSVSEGIAAVAEILTSGKLGEILNLDVECREHWGQGVLKAHPWISGPWDTYLGYYKRGGGAACENSHGLHLWLYLADRMGWKGITDVKAAFSMRSENGSNYDGTAAFLLKEKSGRVGRVTQDTITSPTKFWLRAQGEKGFLEWYCRGVPEGDVVRWQEEGKEVQEKIFKKERADDFYRMVLHYKDLLDGSASVENSPLSFDRGYRVMKILSAAFKEEKLI</sequence>
<comment type="caution">
    <text evidence="2">The sequence shown here is derived from an EMBL/GenBank/DDBJ whole genome shotgun (WGS) entry which is preliminary data.</text>
</comment>
<evidence type="ECO:0000259" key="1">
    <source>
        <dbReference type="Pfam" id="PF22725"/>
    </source>
</evidence>
<dbReference type="SUPFAM" id="SSF51735">
    <property type="entry name" value="NAD(P)-binding Rossmann-fold domains"/>
    <property type="match status" value="1"/>
</dbReference>
<name>A0A1F5WP51_9BACT</name>
<evidence type="ECO:0000313" key="3">
    <source>
        <dbReference type="Proteomes" id="UP000177723"/>
    </source>
</evidence>
<dbReference type="SUPFAM" id="SSF55347">
    <property type="entry name" value="Glyceraldehyde-3-phosphate dehydrogenase-like, C-terminal domain"/>
    <property type="match status" value="1"/>
</dbReference>
<dbReference type="InterPro" id="IPR055170">
    <property type="entry name" value="GFO_IDH_MocA-like_dom"/>
</dbReference>
<dbReference type="InterPro" id="IPR036291">
    <property type="entry name" value="NAD(P)-bd_dom_sf"/>
</dbReference>
<dbReference type="PANTHER" id="PTHR43377:SF1">
    <property type="entry name" value="BILIVERDIN REDUCTASE A"/>
    <property type="match status" value="1"/>
</dbReference>